<reference evidence="2" key="1">
    <citation type="submission" date="2014-11" db="EMBL/GenBank/DDBJ databases">
        <authorList>
            <person name="Amaro Gonzalez C."/>
        </authorList>
    </citation>
    <scope>NUCLEOTIDE SEQUENCE</scope>
</reference>
<sequence length="58" mass="6148">MATASLVMDFVVGHVVLHDGLEQLVLVLSVEGGSPPASRTAARQKPTVHRLANMAGRR</sequence>
<accession>A0A0E9VT84</accession>
<reference evidence="2" key="2">
    <citation type="journal article" date="2015" name="Fish Shellfish Immunol.">
        <title>Early steps in the European eel (Anguilla anguilla)-Vibrio vulnificus interaction in the gills: Role of the RtxA13 toxin.</title>
        <authorList>
            <person name="Callol A."/>
            <person name="Pajuelo D."/>
            <person name="Ebbesson L."/>
            <person name="Teles M."/>
            <person name="MacKenzie S."/>
            <person name="Amaro C."/>
        </authorList>
    </citation>
    <scope>NUCLEOTIDE SEQUENCE</scope>
</reference>
<evidence type="ECO:0000256" key="1">
    <source>
        <dbReference type="SAM" id="MobiDB-lite"/>
    </source>
</evidence>
<dbReference type="EMBL" id="GBXM01027278">
    <property type="protein sequence ID" value="JAH81299.1"/>
    <property type="molecule type" value="Transcribed_RNA"/>
</dbReference>
<proteinExistence type="predicted"/>
<organism evidence="2">
    <name type="scientific">Anguilla anguilla</name>
    <name type="common">European freshwater eel</name>
    <name type="synonym">Muraena anguilla</name>
    <dbReference type="NCBI Taxonomy" id="7936"/>
    <lineage>
        <taxon>Eukaryota</taxon>
        <taxon>Metazoa</taxon>
        <taxon>Chordata</taxon>
        <taxon>Craniata</taxon>
        <taxon>Vertebrata</taxon>
        <taxon>Euteleostomi</taxon>
        <taxon>Actinopterygii</taxon>
        <taxon>Neopterygii</taxon>
        <taxon>Teleostei</taxon>
        <taxon>Anguilliformes</taxon>
        <taxon>Anguillidae</taxon>
        <taxon>Anguilla</taxon>
    </lineage>
</organism>
<feature type="region of interest" description="Disordered" evidence="1">
    <location>
        <begin position="34"/>
        <end position="58"/>
    </location>
</feature>
<dbReference type="AlphaFoldDB" id="A0A0E9VT84"/>
<name>A0A0E9VT84_ANGAN</name>
<protein>
    <submittedName>
        <fullName evidence="2">Uncharacterized protein</fullName>
    </submittedName>
</protein>
<evidence type="ECO:0000313" key="2">
    <source>
        <dbReference type="EMBL" id="JAH81299.1"/>
    </source>
</evidence>